<dbReference type="GeneID" id="97193151"/>
<evidence type="ECO:0000313" key="2">
    <source>
        <dbReference type="EMBL" id="RGE86530.1"/>
    </source>
</evidence>
<gene>
    <name evidence="2" type="ORF">DW016_10810</name>
</gene>
<dbReference type="EMBL" id="QVLX01000005">
    <property type="protein sequence ID" value="RGE86530.1"/>
    <property type="molecule type" value="Genomic_DNA"/>
</dbReference>
<accession>A0A3E3K151</accession>
<dbReference type="InterPro" id="IPR045739">
    <property type="entry name" value="ACT_dom_pair"/>
</dbReference>
<dbReference type="Proteomes" id="UP000261080">
    <property type="component" value="Unassembled WGS sequence"/>
</dbReference>
<dbReference type="CDD" id="cd04908">
    <property type="entry name" value="ACT_Bt0572_1"/>
    <property type="match status" value="1"/>
</dbReference>
<evidence type="ECO:0000313" key="3">
    <source>
        <dbReference type="Proteomes" id="UP000261080"/>
    </source>
</evidence>
<evidence type="ECO:0000259" key="1">
    <source>
        <dbReference type="PROSITE" id="PS51671"/>
    </source>
</evidence>
<feature type="domain" description="ACT" evidence="1">
    <location>
        <begin position="3"/>
        <end position="74"/>
    </location>
</feature>
<organism evidence="2 3">
    <name type="scientific">Sellimonas intestinalis</name>
    <dbReference type="NCBI Taxonomy" id="1653434"/>
    <lineage>
        <taxon>Bacteria</taxon>
        <taxon>Bacillati</taxon>
        <taxon>Bacillota</taxon>
        <taxon>Clostridia</taxon>
        <taxon>Lachnospirales</taxon>
        <taxon>Lachnospiraceae</taxon>
        <taxon>Sellimonas</taxon>
    </lineage>
</organism>
<sequence length="138" mass="15388">MKQISVFVENRPGSLMEVTSKLVEAEINIRAVSSFDTPEFGILRMVVDNPQKAKETLTHLGFVVRITDVVGVELKDEKGNLNRMLSILADGQINLNYIYSFVIRDGSAPVMVFSTDDMDRAGKILLQEGVRLVSDEEL</sequence>
<keyword evidence="3" id="KW-1185">Reference proteome</keyword>
<proteinExistence type="predicted"/>
<dbReference type="PANTHER" id="PTHR40099">
    <property type="entry name" value="ACETOLACTATE SYNTHASE, SMALL SUBUNIT"/>
    <property type="match status" value="1"/>
</dbReference>
<dbReference type="AlphaFoldDB" id="A0A3E3K151"/>
<reference evidence="2 3" key="1">
    <citation type="submission" date="2018-08" db="EMBL/GenBank/DDBJ databases">
        <title>A genome reference for cultivated species of the human gut microbiota.</title>
        <authorList>
            <person name="Zou Y."/>
            <person name="Xue W."/>
            <person name="Luo G."/>
        </authorList>
    </citation>
    <scope>NUCLEOTIDE SEQUENCE [LARGE SCALE GENOMIC DNA]</scope>
    <source>
        <strain evidence="2 3">AF37-2AT</strain>
    </source>
</reference>
<dbReference type="SUPFAM" id="SSF55021">
    <property type="entry name" value="ACT-like"/>
    <property type="match status" value="2"/>
</dbReference>
<dbReference type="OrthoDB" id="9790662at2"/>
<dbReference type="Pfam" id="PF19571">
    <property type="entry name" value="ACT_8"/>
    <property type="match status" value="1"/>
</dbReference>
<dbReference type="CDD" id="cd04882">
    <property type="entry name" value="ACT_Bt0572_2"/>
    <property type="match status" value="1"/>
</dbReference>
<dbReference type="InterPro" id="IPR045865">
    <property type="entry name" value="ACT-like_dom_sf"/>
</dbReference>
<dbReference type="InterPro" id="IPR002912">
    <property type="entry name" value="ACT_dom"/>
</dbReference>
<protein>
    <submittedName>
        <fullName evidence="2">ACT domain-containing protein</fullName>
    </submittedName>
</protein>
<comment type="caution">
    <text evidence="2">The sequence shown here is derived from an EMBL/GenBank/DDBJ whole genome shotgun (WGS) entry which is preliminary data.</text>
</comment>
<dbReference type="RefSeq" id="WP_024732923.1">
    <property type="nucleotide sequence ID" value="NZ_BAABYU010000001.1"/>
</dbReference>
<dbReference type="PROSITE" id="PS51671">
    <property type="entry name" value="ACT"/>
    <property type="match status" value="1"/>
</dbReference>
<dbReference type="PANTHER" id="PTHR40099:SF1">
    <property type="entry name" value="ACETOLACTATE SYNTHASE, SMALL SUBUNIT"/>
    <property type="match status" value="1"/>
</dbReference>
<name>A0A3E3K151_9FIRM</name>
<dbReference type="Gene3D" id="3.30.2130.10">
    <property type="entry name" value="VC0802-like"/>
    <property type="match status" value="1"/>
</dbReference>